<accession>G7QDB1</accession>
<evidence type="ECO:0000256" key="5">
    <source>
        <dbReference type="ARBA" id="ARBA00022617"/>
    </source>
</evidence>
<dbReference type="GO" id="GO:0016682">
    <property type="term" value="F:oxidoreductase activity, acting on diphenols and related substances as donors, oxygen as acceptor"/>
    <property type="evidence" value="ECO:0007669"/>
    <property type="project" value="TreeGrafter"/>
</dbReference>
<reference evidence="14" key="1">
    <citation type="journal article" date="2015" name="Genome Announc.">
        <title>High-Quality Draft Genome Sequence of Desulfovibrio carbinoliphilus FW-101-2B, an Organic Acid-Oxidizing Sulfate-Reducing Bacterium Isolated from Uranium(VI)-Contaminated Groundwater.</title>
        <authorList>
            <person name="Ramsay B.D."/>
            <person name="Hwang C."/>
            <person name="Woo H.L."/>
            <person name="Carroll S.L."/>
            <person name="Lucas S."/>
            <person name="Han J."/>
            <person name="Lapidus A.L."/>
            <person name="Cheng J.F."/>
            <person name="Goodwin L.A."/>
            <person name="Pitluck S."/>
            <person name="Peters L."/>
            <person name="Chertkov O."/>
            <person name="Held B."/>
            <person name="Detter J.C."/>
            <person name="Han C.S."/>
            <person name="Tapia R."/>
            <person name="Land M.L."/>
            <person name="Hauser L.J."/>
            <person name="Kyrpides N.C."/>
            <person name="Ivanova N.N."/>
            <person name="Mikhailova N."/>
            <person name="Pagani I."/>
            <person name="Woyke T."/>
            <person name="Arkin A.P."/>
            <person name="Dehal P."/>
            <person name="Chivian D."/>
            <person name="Criddle C.S."/>
            <person name="Wu W."/>
            <person name="Chakraborty R."/>
            <person name="Hazen T.C."/>
            <person name="Fields M.W."/>
        </authorList>
    </citation>
    <scope>NUCLEOTIDE SEQUENCE [LARGE SCALE GENOMIC DNA]</scope>
    <source>
        <strain evidence="14">FW-101-2B</strain>
    </source>
</reference>
<proteinExistence type="inferred from homology"/>
<evidence type="ECO:0000313" key="14">
    <source>
        <dbReference type="Proteomes" id="UP000004662"/>
    </source>
</evidence>
<feature type="transmembrane region" description="Helical" evidence="12">
    <location>
        <begin position="194"/>
        <end position="213"/>
    </location>
</feature>
<keyword evidence="10" id="KW-0408">Iron</keyword>
<dbReference type="EMBL" id="CM001368">
    <property type="protein sequence ID" value="EHJ46417.1"/>
    <property type="molecule type" value="Genomic_DNA"/>
</dbReference>
<feature type="transmembrane region" description="Helical" evidence="12">
    <location>
        <begin position="254"/>
        <end position="280"/>
    </location>
</feature>
<feature type="transmembrane region" description="Helical" evidence="12">
    <location>
        <begin position="6"/>
        <end position="24"/>
    </location>
</feature>
<protein>
    <submittedName>
        <fullName evidence="13">Cytochrome d ubiquinol oxidase, subunit II</fullName>
    </submittedName>
</protein>
<organism evidence="13 14">
    <name type="scientific">Solidesulfovibrio carbinoliphilus subsp. oakridgensis</name>
    <dbReference type="NCBI Taxonomy" id="694327"/>
    <lineage>
        <taxon>Bacteria</taxon>
        <taxon>Pseudomonadati</taxon>
        <taxon>Thermodesulfobacteriota</taxon>
        <taxon>Desulfovibrionia</taxon>
        <taxon>Desulfovibrionales</taxon>
        <taxon>Desulfovibrionaceae</taxon>
        <taxon>Solidesulfovibrio</taxon>
    </lineage>
</organism>
<keyword evidence="7" id="KW-0479">Metal-binding</keyword>
<keyword evidence="6 12" id="KW-0812">Transmembrane</keyword>
<dbReference type="GO" id="GO:0019646">
    <property type="term" value="P:aerobic electron transport chain"/>
    <property type="evidence" value="ECO:0007669"/>
    <property type="project" value="TreeGrafter"/>
</dbReference>
<keyword evidence="8" id="KW-0249">Electron transport</keyword>
<feature type="transmembrane region" description="Helical" evidence="12">
    <location>
        <begin position="300"/>
        <end position="322"/>
    </location>
</feature>
<feature type="transmembrane region" description="Helical" evidence="12">
    <location>
        <begin position="82"/>
        <end position="99"/>
    </location>
</feature>
<evidence type="ECO:0000256" key="9">
    <source>
        <dbReference type="ARBA" id="ARBA00022989"/>
    </source>
</evidence>
<evidence type="ECO:0000256" key="7">
    <source>
        <dbReference type="ARBA" id="ARBA00022723"/>
    </source>
</evidence>
<dbReference type="AlphaFoldDB" id="G7QDB1"/>
<dbReference type="PIRSF" id="PIRSF000267">
    <property type="entry name" value="Cyt_oxidse_sub2"/>
    <property type="match status" value="1"/>
</dbReference>
<dbReference type="Pfam" id="PF02322">
    <property type="entry name" value="Cyt_bd_oxida_II"/>
    <property type="match status" value="1"/>
</dbReference>
<gene>
    <name evidence="13" type="ORF">DFW101_0400</name>
</gene>
<dbReference type="GO" id="GO:0046872">
    <property type="term" value="F:metal ion binding"/>
    <property type="evidence" value="ECO:0007669"/>
    <property type="project" value="UniProtKB-KW"/>
</dbReference>
<evidence type="ECO:0000256" key="12">
    <source>
        <dbReference type="SAM" id="Phobius"/>
    </source>
</evidence>
<dbReference type="eggNOG" id="COG1294">
    <property type="taxonomic scope" value="Bacteria"/>
</dbReference>
<comment type="similarity">
    <text evidence="2">Belongs to the cytochrome ubiquinol oxidase subunit 2 family.</text>
</comment>
<dbReference type="NCBIfam" id="TIGR00203">
    <property type="entry name" value="cydB"/>
    <property type="match status" value="1"/>
</dbReference>
<dbReference type="STRING" id="694327.DFW101_0400"/>
<feature type="transmembrane region" description="Helical" evidence="12">
    <location>
        <begin position="161"/>
        <end position="182"/>
    </location>
</feature>
<feature type="transmembrane region" description="Helical" evidence="12">
    <location>
        <begin position="120"/>
        <end position="141"/>
    </location>
</feature>
<dbReference type="RefSeq" id="WP_009179862.1">
    <property type="nucleotide sequence ID" value="NZ_CM001368.1"/>
</dbReference>
<evidence type="ECO:0000256" key="8">
    <source>
        <dbReference type="ARBA" id="ARBA00022982"/>
    </source>
</evidence>
<evidence type="ECO:0000256" key="11">
    <source>
        <dbReference type="ARBA" id="ARBA00023136"/>
    </source>
</evidence>
<keyword evidence="11 12" id="KW-0472">Membrane</keyword>
<keyword evidence="9 12" id="KW-1133">Transmembrane helix</keyword>
<sequence>MDLGTIWFILWGVLWAIYFMLDGYDLGLGTLRPFFAKNDVETRIIYNTMGPFWDGNEVWLITAGGVTFAAFPKTYAVMFSSLYTPLMLLLFGLILRGVTLEFRAKNLSLRWNKFWDAMNFVGSFLPALLLGVAFANIFKGIPIDQDGILQGNLLTLLNPYGLAGGVLFVLLFAHHGALWLAFKSEGDIHARAMALAGKLWPIVAAVIVLFLAMSYGMTHLFTNYLVSPVLFGLLLIPVAGLVLTFLYRRQGRALAAWIGSAVLIFGTALFGVVGIFPALLPSSLNPAWSMTIENSASTPLTLSIMLGVALVFVPIVIIYQVWTIHLFRHPVTEKDLEYDEAY</sequence>
<evidence type="ECO:0000313" key="13">
    <source>
        <dbReference type="EMBL" id="EHJ46417.1"/>
    </source>
</evidence>
<dbReference type="GO" id="GO:0070069">
    <property type="term" value="C:cytochrome complex"/>
    <property type="evidence" value="ECO:0007669"/>
    <property type="project" value="TreeGrafter"/>
</dbReference>
<evidence type="ECO:0000256" key="3">
    <source>
        <dbReference type="ARBA" id="ARBA00022448"/>
    </source>
</evidence>
<evidence type="ECO:0000256" key="1">
    <source>
        <dbReference type="ARBA" id="ARBA00004651"/>
    </source>
</evidence>
<dbReference type="GO" id="GO:0009055">
    <property type="term" value="F:electron transfer activity"/>
    <property type="evidence" value="ECO:0007669"/>
    <property type="project" value="TreeGrafter"/>
</dbReference>
<evidence type="ECO:0000256" key="2">
    <source>
        <dbReference type="ARBA" id="ARBA00007543"/>
    </source>
</evidence>
<keyword evidence="4" id="KW-1003">Cell membrane</keyword>
<keyword evidence="5" id="KW-0349">Heme</keyword>
<evidence type="ECO:0000256" key="6">
    <source>
        <dbReference type="ARBA" id="ARBA00022692"/>
    </source>
</evidence>
<dbReference type="PANTHER" id="PTHR43141">
    <property type="entry name" value="CYTOCHROME BD2 SUBUNIT II"/>
    <property type="match status" value="1"/>
</dbReference>
<dbReference type="PANTHER" id="PTHR43141:SF5">
    <property type="entry name" value="CYTOCHROME BD-I UBIQUINOL OXIDASE SUBUNIT 2"/>
    <property type="match status" value="1"/>
</dbReference>
<dbReference type="Proteomes" id="UP000004662">
    <property type="component" value="Chromosome"/>
</dbReference>
<feature type="transmembrane region" description="Helical" evidence="12">
    <location>
        <begin position="225"/>
        <end position="247"/>
    </location>
</feature>
<evidence type="ECO:0000256" key="4">
    <source>
        <dbReference type="ARBA" id="ARBA00022475"/>
    </source>
</evidence>
<name>G7QDB1_9BACT</name>
<keyword evidence="14" id="KW-1185">Reference proteome</keyword>
<dbReference type="HOGENOM" id="CLU_049294_0_1_7"/>
<keyword evidence="3" id="KW-0813">Transport</keyword>
<dbReference type="GO" id="GO:0005886">
    <property type="term" value="C:plasma membrane"/>
    <property type="evidence" value="ECO:0007669"/>
    <property type="project" value="UniProtKB-SubCell"/>
</dbReference>
<evidence type="ECO:0000256" key="10">
    <source>
        <dbReference type="ARBA" id="ARBA00023004"/>
    </source>
</evidence>
<comment type="subcellular location">
    <subcellularLocation>
        <location evidence="1">Cell membrane</location>
        <topology evidence="1">Multi-pass membrane protein</topology>
    </subcellularLocation>
</comment>
<dbReference type="InterPro" id="IPR003317">
    <property type="entry name" value="Cyt-d_oxidase_su2"/>
</dbReference>
<dbReference type="OrthoDB" id="9776710at2"/>